<dbReference type="HOGENOM" id="CLU_587082_0_0_1"/>
<keyword evidence="5" id="KW-1185">Reference proteome</keyword>
<dbReference type="eggNOG" id="KOG0546">
    <property type="taxonomic scope" value="Eukaryota"/>
</dbReference>
<dbReference type="InterPro" id="IPR053319">
    <property type="entry name" value="OEP61"/>
</dbReference>
<dbReference type="STRING" id="436017.A4S4H9"/>
<proteinExistence type="predicted"/>
<feature type="compositionally biased region" description="Low complexity" evidence="2">
    <location>
        <begin position="223"/>
        <end position="243"/>
    </location>
</feature>
<keyword evidence="3" id="KW-1133">Transmembrane helix</keyword>
<organism evidence="4 5">
    <name type="scientific">Ostreococcus lucimarinus (strain CCE9901)</name>
    <dbReference type="NCBI Taxonomy" id="436017"/>
    <lineage>
        <taxon>Eukaryota</taxon>
        <taxon>Viridiplantae</taxon>
        <taxon>Chlorophyta</taxon>
        <taxon>Mamiellophyceae</taxon>
        <taxon>Mamiellales</taxon>
        <taxon>Bathycoccaceae</taxon>
        <taxon>Ostreococcus</taxon>
    </lineage>
</organism>
<keyword evidence="3" id="KW-0812">Transmembrane</keyword>
<name>A4S4H9_OSTLU</name>
<reference evidence="4 5" key="1">
    <citation type="journal article" date="2007" name="Proc. Natl. Acad. Sci. U.S.A.">
        <title>The tiny eukaryote Ostreococcus provides genomic insights into the paradox of plankton speciation.</title>
        <authorList>
            <person name="Palenik B."/>
            <person name="Grimwood J."/>
            <person name="Aerts A."/>
            <person name="Rouze P."/>
            <person name="Salamov A."/>
            <person name="Putnam N."/>
            <person name="Dupont C."/>
            <person name="Jorgensen R."/>
            <person name="Derelle E."/>
            <person name="Rombauts S."/>
            <person name="Zhou K."/>
            <person name="Otillar R."/>
            <person name="Merchant S.S."/>
            <person name="Podell S."/>
            <person name="Gaasterland T."/>
            <person name="Napoli C."/>
            <person name="Gendler K."/>
            <person name="Manuell A."/>
            <person name="Tai V."/>
            <person name="Vallon O."/>
            <person name="Piganeau G."/>
            <person name="Jancek S."/>
            <person name="Heijde M."/>
            <person name="Jabbari K."/>
            <person name="Bowler C."/>
            <person name="Lohr M."/>
            <person name="Robbens S."/>
            <person name="Werner G."/>
            <person name="Dubchak I."/>
            <person name="Pazour G.J."/>
            <person name="Ren Q."/>
            <person name="Paulsen I."/>
            <person name="Delwiche C."/>
            <person name="Schmutz J."/>
            <person name="Rokhsar D."/>
            <person name="Van de Peer Y."/>
            <person name="Moreau H."/>
            <person name="Grigoriev I.V."/>
        </authorList>
    </citation>
    <scope>NUCLEOTIDE SEQUENCE [LARGE SCALE GENOMIC DNA]</scope>
    <source>
        <strain evidence="4 5">CCE9901</strain>
    </source>
</reference>
<feature type="repeat" description="TPR" evidence="1">
    <location>
        <begin position="157"/>
        <end position="190"/>
    </location>
</feature>
<sequence length="453" mass="49376">AQQMMSNMTPEQMAQMQRMAGSMGLGAPPGAAEAMKNMTAEDMRRAAQEMGNMTPEQLKTQYEQAQGHAKASADYRYAGSETLKKEGNKLVGEGKHADAVEKYARVKENLKDDVNAAAKTLRLSCMLNMALCFNKIGKHDGAISECTEALELEPRSLKAYYRRGQAYVAKGELEQGVNDLMRANKLSPGDETVAGELEAAVKRMESQGLAVPAAAPEFDHPEAAPTTSAGSSGSAMPGMPGMPTLTPDVQAQQMSSMMGNLSDDQIEQMAATNPMMAGMDPDHVKKAAGMMKNMKPETMQSMMKMAQSMGTEGGKGFDPNDPEMMSKMQKELNNPEMREAMVEMIQGMDSESLKEMSKSMGMTMDDAQAEQAVNALKNISPKTMERMLSMASVAGGIYSRFKRPIDWAMRNKRTALSIFVVFTAMGTTYVLRWWRRRGGAVEAADNQTSTSTF</sequence>
<feature type="non-terminal residue" evidence="4">
    <location>
        <position position="1"/>
    </location>
</feature>
<feature type="repeat" description="TPR" evidence="1">
    <location>
        <begin position="123"/>
        <end position="156"/>
    </location>
</feature>
<evidence type="ECO:0000256" key="3">
    <source>
        <dbReference type="SAM" id="Phobius"/>
    </source>
</evidence>
<dbReference type="KEGG" id="olu:OSTLU_43955"/>
<evidence type="ECO:0000256" key="2">
    <source>
        <dbReference type="SAM" id="MobiDB-lite"/>
    </source>
</evidence>
<dbReference type="GeneID" id="5004336"/>
<keyword evidence="3" id="KW-0472">Membrane</keyword>
<protein>
    <submittedName>
        <fullName evidence="4">TRP-containing protein</fullName>
    </submittedName>
</protein>
<dbReference type="InterPro" id="IPR011990">
    <property type="entry name" value="TPR-like_helical_dom_sf"/>
</dbReference>
<evidence type="ECO:0000256" key="1">
    <source>
        <dbReference type="PROSITE-ProRule" id="PRU00339"/>
    </source>
</evidence>
<dbReference type="Gramene" id="ABO98561">
    <property type="protein sequence ID" value="ABO98561"/>
    <property type="gene ID" value="OSTLU_43955"/>
</dbReference>
<dbReference type="Pfam" id="PF13181">
    <property type="entry name" value="TPR_8"/>
    <property type="match status" value="1"/>
</dbReference>
<dbReference type="AlphaFoldDB" id="A4S4H9"/>
<dbReference type="OMA" id="KRPIDWA"/>
<dbReference type="RefSeq" id="XP_001420268.1">
    <property type="nucleotide sequence ID" value="XM_001420231.1"/>
</dbReference>
<dbReference type="OrthoDB" id="245563at2759"/>
<dbReference type="SMART" id="SM00028">
    <property type="entry name" value="TPR"/>
    <property type="match status" value="3"/>
</dbReference>
<feature type="region of interest" description="Disordered" evidence="2">
    <location>
        <begin position="217"/>
        <end position="247"/>
    </location>
</feature>
<dbReference type="SUPFAM" id="SSF48452">
    <property type="entry name" value="TPR-like"/>
    <property type="match status" value="1"/>
</dbReference>
<dbReference type="InterPro" id="IPR019734">
    <property type="entry name" value="TPR_rpt"/>
</dbReference>
<feature type="transmembrane region" description="Helical" evidence="3">
    <location>
        <begin position="414"/>
        <end position="431"/>
    </location>
</feature>
<accession>A4S4H9</accession>
<keyword evidence="1" id="KW-0802">TPR repeat</keyword>
<dbReference type="PROSITE" id="PS50005">
    <property type="entry name" value="TPR"/>
    <property type="match status" value="2"/>
</dbReference>
<dbReference type="Proteomes" id="UP000001568">
    <property type="component" value="Chromosome 11"/>
</dbReference>
<dbReference type="PANTHER" id="PTHR48433:SF1">
    <property type="entry name" value="OUTER ENVELOPE PROTEIN 61-LIKE"/>
    <property type="match status" value="1"/>
</dbReference>
<evidence type="ECO:0000313" key="5">
    <source>
        <dbReference type="Proteomes" id="UP000001568"/>
    </source>
</evidence>
<dbReference type="EMBL" id="CP000591">
    <property type="protein sequence ID" value="ABO98561.1"/>
    <property type="molecule type" value="Genomic_DNA"/>
</dbReference>
<dbReference type="PANTHER" id="PTHR48433">
    <property type="entry name" value="OUTER ENVELOPE PROTEIN 61-LIKE"/>
    <property type="match status" value="1"/>
</dbReference>
<dbReference type="Gene3D" id="1.25.40.10">
    <property type="entry name" value="Tetratricopeptide repeat domain"/>
    <property type="match status" value="1"/>
</dbReference>
<gene>
    <name evidence="4" type="primary">TPR5a</name>
    <name evidence="4" type="ORF">OSTLU_43955</name>
</gene>
<evidence type="ECO:0000313" key="4">
    <source>
        <dbReference type="EMBL" id="ABO98561.1"/>
    </source>
</evidence>